<reference evidence="1 2" key="1">
    <citation type="submission" date="2014-03" db="EMBL/GenBank/DDBJ databases">
        <title>Draft genome of the hookworm Oesophagostomum dentatum.</title>
        <authorList>
            <person name="Mitreva M."/>
        </authorList>
    </citation>
    <scope>NUCLEOTIDE SEQUENCE [LARGE SCALE GENOMIC DNA]</scope>
    <source>
        <strain evidence="1 2">OD-Hann</strain>
    </source>
</reference>
<name>A0A0B1SJT4_OESDE</name>
<dbReference type="EMBL" id="KN571779">
    <property type="protein sequence ID" value="KHJ83792.1"/>
    <property type="molecule type" value="Genomic_DNA"/>
</dbReference>
<protein>
    <recommendedName>
        <fullName evidence="3">WD domain, G-beta repeat protein</fullName>
    </recommendedName>
</protein>
<feature type="non-terminal residue" evidence="1">
    <location>
        <position position="63"/>
    </location>
</feature>
<evidence type="ECO:0000313" key="2">
    <source>
        <dbReference type="Proteomes" id="UP000053660"/>
    </source>
</evidence>
<evidence type="ECO:0008006" key="3">
    <source>
        <dbReference type="Google" id="ProtNLM"/>
    </source>
</evidence>
<keyword evidence="2" id="KW-1185">Reference proteome</keyword>
<dbReference type="OrthoDB" id="5861699at2759"/>
<accession>A0A0B1SJT4</accession>
<proteinExistence type="predicted"/>
<dbReference type="AlphaFoldDB" id="A0A0B1SJT4"/>
<gene>
    <name evidence="1" type="ORF">OESDEN_16505</name>
</gene>
<sequence>MQIERFSSEGLLCDKTLEGSATVVLTSFDGSRQSGEGHVVGAARHPFTCLAFSPCGRYIATGE</sequence>
<organism evidence="1 2">
    <name type="scientific">Oesophagostomum dentatum</name>
    <name type="common">Nodular worm</name>
    <dbReference type="NCBI Taxonomy" id="61180"/>
    <lineage>
        <taxon>Eukaryota</taxon>
        <taxon>Metazoa</taxon>
        <taxon>Ecdysozoa</taxon>
        <taxon>Nematoda</taxon>
        <taxon>Chromadorea</taxon>
        <taxon>Rhabditida</taxon>
        <taxon>Rhabditina</taxon>
        <taxon>Rhabditomorpha</taxon>
        <taxon>Strongyloidea</taxon>
        <taxon>Strongylidae</taxon>
        <taxon>Oesophagostomum</taxon>
    </lineage>
</organism>
<evidence type="ECO:0000313" key="1">
    <source>
        <dbReference type="EMBL" id="KHJ83792.1"/>
    </source>
</evidence>
<dbReference type="Proteomes" id="UP000053660">
    <property type="component" value="Unassembled WGS sequence"/>
</dbReference>